<keyword evidence="3" id="KW-1185">Reference proteome</keyword>
<dbReference type="Proteomes" id="UP000314294">
    <property type="component" value="Unassembled WGS sequence"/>
</dbReference>
<feature type="region of interest" description="Disordered" evidence="1">
    <location>
        <begin position="160"/>
        <end position="196"/>
    </location>
</feature>
<dbReference type="AlphaFoldDB" id="A0A4Z2J486"/>
<feature type="compositionally biased region" description="Basic and acidic residues" evidence="1">
    <location>
        <begin position="175"/>
        <end position="196"/>
    </location>
</feature>
<reference evidence="2 3" key="1">
    <citation type="submission" date="2019-03" db="EMBL/GenBank/DDBJ databases">
        <title>First draft genome of Liparis tanakae, snailfish: a comprehensive survey of snailfish specific genes.</title>
        <authorList>
            <person name="Kim W."/>
            <person name="Song I."/>
            <person name="Jeong J.-H."/>
            <person name="Kim D."/>
            <person name="Kim S."/>
            <person name="Ryu S."/>
            <person name="Song J.Y."/>
            <person name="Lee S.K."/>
        </authorList>
    </citation>
    <scope>NUCLEOTIDE SEQUENCE [LARGE SCALE GENOMIC DNA]</scope>
    <source>
        <tissue evidence="2">Muscle</tissue>
    </source>
</reference>
<sequence length="196" mass="21595">MNCVAGLKLLRLIPRTLSSSTDFMWGDITSVDDGMEIEMCFLTNNQGALRRALAGYKVPVFAAAAEAANNFRSAATSELRCHWSTELHAVHAEPDFFGFGKVSSEGIAALSPRLVNWKPRSRHAIARLLPAHARSRAHTGNNTWEDKRSFHFLCYPTNGPRPALQSEGGMDGDTEGNKRGGKEQNHKTREDETVGK</sequence>
<protein>
    <submittedName>
        <fullName evidence="2">Uncharacterized protein</fullName>
    </submittedName>
</protein>
<gene>
    <name evidence="2" type="ORF">EYF80_005119</name>
</gene>
<evidence type="ECO:0000313" key="2">
    <source>
        <dbReference type="EMBL" id="TNN84704.1"/>
    </source>
</evidence>
<accession>A0A4Z2J486</accession>
<evidence type="ECO:0000256" key="1">
    <source>
        <dbReference type="SAM" id="MobiDB-lite"/>
    </source>
</evidence>
<proteinExistence type="predicted"/>
<comment type="caution">
    <text evidence="2">The sequence shown here is derived from an EMBL/GenBank/DDBJ whole genome shotgun (WGS) entry which is preliminary data.</text>
</comment>
<organism evidence="2 3">
    <name type="scientific">Liparis tanakae</name>
    <name type="common">Tanaka's snailfish</name>
    <dbReference type="NCBI Taxonomy" id="230148"/>
    <lineage>
        <taxon>Eukaryota</taxon>
        <taxon>Metazoa</taxon>
        <taxon>Chordata</taxon>
        <taxon>Craniata</taxon>
        <taxon>Vertebrata</taxon>
        <taxon>Euteleostomi</taxon>
        <taxon>Actinopterygii</taxon>
        <taxon>Neopterygii</taxon>
        <taxon>Teleostei</taxon>
        <taxon>Neoteleostei</taxon>
        <taxon>Acanthomorphata</taxon>
        <taxon>Eupercaria</taxon>
        <taxon>Perciformes</taxon>
        <taxon>Cottioidei</taxon>
        <taxon>Cottales</taxon>
        <taxon>Liparidae</taxon>
        <taxon>Liparis</taxon>
    </lineage>
</organism>
<evidence type="ECO:0000313" key="3">
    <source>
        <dbReference type="Proteomes" id="UP000314294"/>
    </source>
</evidence>
<name>A0A4Z2J486_9TELE</name>
<dbReference type="EMBL" id="SRLO01000025">
    <property type="protein sequence ID" value="TNN84704.1"/>
    <property type="molecule type" value="Genomic_DNA"/>
</dbReference>